<dbReference type="OrthoDB" id="4230923at2759"/>
<sequence length="113" mass="12641">SVRKLNNGGIILETRTQKTAATIKERKNEFIMQLGERAVVKERNISILMEFVPLTFNTEKTEDIAIAENDSRLPVGSIISARWIKPEGRRKEGQKVAHLIVKVSGADTANQIL</sequence>
<feature type="non-terminal residue" evidence="1">
    <location>
        <position position="113"/>
    </location>
</feature>
<feature type="non-terminal residue" evidence="1">
    <location>
        <position position="1"/>
    </location>
</feature>
<reference evidence="1 2" key="1">
    <citation type="submission" date="2014-06" db="EMBL/GenBank/DDBJ databases">
        <title>Evolutionary Origins and Diversification of the Mycorrhizal Mutualists.</title>
        <authorList>
            <consortium name="DOE Joint Genome Institute"/>
            <consortium name="Mycorrhizal Genomics Consortium"/>
            <person name="Kohler A."/>
            <person name="Kuo A."/>
            <person name="Nagy L.G."/>
            <person name="Floudas D."/>
            <person name="Copeland A."/>
            <person name="Barry K.W."/>
            <person name="Cichocki N."/>
            <person name="Veneault-Fourrey C."/>
            <person name="LaButti K."/>
            <person name="Lindquist E.A."/>
            <person name="Lipzen A."/>
            <person name="Lundell T."/>
            <person name="Morin E."/>
            <person name="Murat C."/>
            <person name="Riley R."/>
            <person name="Ohm R."/>
            <person name="Sun H."/>
            <person name="Tunlid A."/>
            <person name="Henrissat B."/>
            <person name="Grigoriev I.V."/>
            <person name="Hibbett D.S."/>
            <person name="Martin F."/>
        </authorList>
    </citation>
    <scope>NUCLEOTIDE SEQUENCE [LARGE SCALE GENOMIC DNA]</scope>
    <source>
        <strain evidence="1 2">SS14</strain>
    </source>
</reference>
<dbReference type="HOGENOM" id="CLU_154734_0_0_1"/>
<dbReference type="Proteomes" id="UP000054279">
    <property type="component" value="Unassembled WGS sequence"/>
</dbReference>
<dbReference type="AlphaFoldDB" id="A0A0C9UQZ0"/>
<protein>
    <submittedName>
        <fullName evidence="1">Uncharacterized protein</fullName>
    </submittedName>
</protein>
<keyword evidence="2" id="KW-1185">Reference proteome</keyword>
<name>A0A0C9UQZ0_SPHS4</name>
<evidence type="ECO:0000313" key="2">
    <source>
        <dbReference type="Proteomes" id="UP000054279"/>
    </source>
</evidence>
<dbReference type="EMBL" id="KN837326">
    <property type="protein sequence ID" value="KIJ27715.1"/>
    <property type="molecule type" value="Genomic_DNA"/>
</dbReference>
<proteinExistence type="predicted"/>
<gene>
    <name evidence="1" type="ORF">M422DRAFT_109924</name>
</gene>
<organism evidence="1 2">
    <name type="scientific">Sphaerobolus stellatus (strain SS14)</name>
    <dbReference type="NCBI Taxonomy" id="990650"/>
    <lineage>
        <taxon>Eukaryota</taxon>
        <taxon>Fungi</taxon>
        <taxon>Dikarya</taxon>
        <taxon>Basidiomycota</taxon>
        <taxon>Agaricomycotina</taxon>
        <taxon>Agaricomycetes</taxon>
        <taxon>Phallomycetidae</taxon>
        <taxon>Geastrales</taxon>
        <taxon>Sphaerobolaceae</taxon>
        <taxon>Sphaerobolus</taxon>
    </lineage>
</organism>
<accession>A0A0C9UQZ0</accession>
<evidence type="ECO:0000313" key="1">
    <source>
        <dbReference type="EMBL" id="KIJ27715.1"/>
    </source>
</evidence>